<evidence type="ECO:0000313" key="10">
    <source>
        <dbReference type="Proteomes" id="UP000054558"/>
    </source>
</evidence>
<feature type="domain" description="C3H1-type" evidence="8">
    <location>
        <begin position="2171"/>
        <end position="2200"/>
    </location>
</feature>
<accession>A0A1Y1ID47</accession>
<feature type="compositionally biased region" description="Polar residues" evidence="7">
    <location>
        <begin position="1261"/>
        <end position="1274"/>
    </location>
</feature>
<feature type="region of interest" description="Disordered" evidence="7">
    <location>
        <begin position="2107"/>
        <end position="2126"/>
    </location>
</feature>
<evidence type="ECO:0000256" key="1">
    <source>
        <dbReference type="ARBA" id="ARBA00022723"/>
    </source>
</evidence>
<feature type="region of interest" description="Disordered" evidence="7">
    <location>
        <begin position="1717"/>
        <end position="1755"/>
    </location>
</feature>
<feature type="compositionally biased region" description="Pro residues" evidence="7">
    <location>
        <begin position="625"/>
        <end position="646"/>
    </location>
</feature>
<dbReference type="InterPro" id="IPR000571">
    <property type="entry name" value="Znf_CCCH"/>
</dbReference>
<feature type="region of interest" description="Disordered" evidence="7">
    <location>
        <begin position="143"/>
        <end position="464"/>
    </location>
</feature>
<feature type="region of interest" description="Disordered" evidence="7">
    <location>
        <begin position="978"/>
        <end position="1077"/>
    </location>
</feature>
<dbReference type="GO" id="GO:0005634">
    <property type="term" value="C:nucleus"/>
    <property type="evidence" value="ECO:0000318"/>
    <property type="project" value="GO_Central"/>
</dbReference>
<feature type="region of interest" description="Disordered" evidence="7">
    <location>
        <begin position="1774"/>
        <end position="1944"/>
    </location>
</feature>
<feature type="compositionally biased region" description="Low complexity" evidence="7">
    <location>
        <begin position="1859"/>
        <end position="1870"/>
    </location>
</feature>
<feature type="compositionally biased region" description="Polar residues" evidence="7">
    <location>
        <begin position="1224"/>
        <end position="1233"/>
    </location>
</feature>
<feature type="region of interest" description="Disordered" evidence="7">
    <location>
        <begin position="528"/>
        <end position="726"/>
    </location>
</feature>
<feature type="region of interest" description="Disordered" evidence="7">
    <location>
        <begin position="1590"/>
        <end position="1628"/>
    </location>
</feature>
<feature type="compositionally biased region" description="Polar residues" evidence="7">
    <location>
        <begin position="1496"/>
        <end position="1519"/>
    </location>
</feature>
<feature type="region of interest" description="Disordered" evidence="7">
    <location>
        <begin position="109"/>
        <end position="128"/>
    </location>
</feature>
<dbReference type="Proteomes" id="UP000054558">
    <property type="component" value="Unassembled WGS sequence"/>
</dbReference>
<feature type="region of interest" description="Disordered" evidence="7">
    <location>
        <begin position="1205"/>
        <end position="1323"/>
    </location>
</feature>
<dbReference type="STRING" id="105231.A0A1Y1ID47"/>
<feature type="region of interest" description="Disordered" evidence="7">
    <location>
        <begin position="2316"/>
        <end position="2354"/>
    </location>
</feature>
<feature type="compositionally biased region" description="Polar residues" evidence="7">
    <location>
        <begin position="1603"/>
        <end position="1628"/>
    </location>
</feature>
<evidence type="ECO:0000256" key="4">
    <source>
        <dbReference type="ARBA" id="ARBA00022833"/>
    </source>
</evidence>
<feature type="domain" description="C3H1-type" evidence="8">
    <location>
        <begin position="2226"/>
        <end position="2252"/>
    </location>
</feature>
<organism evidence="9 10">
    <name type="scientific">Klebsormidium nitens</name>
    <name type="common">Green alga</name>
    <name type="synonym">Ulothrix nitens</name>
    <dbReference type="NCBI Taxonomy" id="105231"/>
    <lineage>
        <taxon>Eukaryota</taxon>
        <taxon>Viridiplantae</taxon>
        <taxon>Streptophyta</taxon>
        <taxon>Klebsormidiophyceae</taxon>
        <taxon>Klebsormidiales</taxon>
        <taxon>Klebsormidiaceae</taxon>
        <taxon>Klebsormidium</taxon>
    </lineage>
</organism>
<keyword evidence="2" id="KW-0677">Repeat</keyword>
<evidence type="ECO:0000256" key="6">
    <source>
        <dbReference type="PROSITE-ProRule" id="PRU00723"/>
    </source>
</evidence>
<feature type="region of interest" description="Disordered" evidence="7">
    <location>
        <begin position="1444"/>
        <end position="1523"/>
    </location>
</feature>
<feature type="zinc finger region" description="C3H1-type" evidence="6">
    <location>
        <begin position="2226"/>
        <end position="2252"/>
    </location>
</feature>
<dbReference type="GO" id="GO:0008270">
    <property type="term" value="F:zinc ion binding"/>
    <property type="evidence" value="ECO:0007669"/>
    <property type="project" value="UniProtKB-KW"/>
</dbReference>
<evidence type="ECO:0000256" key="2">
    <source>
        <dbReference type="ARBA" id="ARBA00022737"/>
    </source>
</evidence>
<feature type="compositionally biased region" description="Basic and acidic residues" evidence="7">
    <location>
        <begin position="1011"/>
        <end position="1023"/>
    </location>
</feature>
<feature type="compositionally biased region" description="Basic and acidic residues" evidence="7">
    <location>
        <begin position="1096"/>
        <end position="1105"/>
    </location>
</feature>
<dbReference type="PROSITE" id="PS50103">
    <property type="entry name" value="ZF_C3H1"/>
    <property type="match status" value="4"/>
</dbReference>
<feature type="region of interest" description="Disordered" evidence="7">
    <location>
        <begin position="1536"/>
        <end position="1564"/>
    </location>
</feature>
<feature type="compositionally biased region" description="Low complexity" evidence="7">
    <location>
        <begin position="1481"/>
        <end position="1490"/>
    </location>
</feature>
<evidence type="ECO:0000313" key="9">
    <source>
        <dbReference type="EMBL" id="GAQ86008.1"/>
    </source>
</evidence>
<name>A0A1Y1ID47_KLENI</name>
<sequence length="2381" mass="247161">MDGYPPGFSPNGEGGQQSGRLLPEFAFKTLPFPPPPGFPYPRPFISNAPLQDQVMPVPFNAAAPPFHNGPPMWLNSEPQGLLPFPGPPGARPFRGRDNNQGPWLQRVLQQPGGGFGGAAGSPRFSGSVSRPAWVEDILAQDSVVPSKNHTSQSPGQVGGSMPGGGQRVVESARKRSKEEGGPGGPAKRARNGEREGRDLQENTRIAERGEGKAAFAQGITSSSTAKAGKAVRLRSSEVDAQEGRRLQPRGGRGASVKQGASEELRKRNAEERTDSRGGAWASQRGAERDEGRKAGELLKDSPGKPENQRKPEGSLTGAPEFRGVSSPPGFQDPRVFQLSTPLQRHRDSPTPPKTSPLADAIKQKVQLWQSAKAGTASGGGVNDSHGKDVQTSRREGFNTARGAPVDIRREGGVRTDQRGGPNSNQGGGQVSATLVNRLPSPLVGHPRDWQKLSAGRGGGGRLSHPVGGDQGTVLTSHAQLAQRLAEIKERFSATPPLKLAAPSVHWKPLERPPSAEAPWDPVKDFVAEIKERVSSPTGKVTTEHASGRKNPESKPPERGQANERLARIKERLSITPPPPERSPSGGPEPETPAANSRLAQIKERLSFPAAKNKPRENTPSTSFPRPSPAPILIAPPPSVFPPPQNPRPRSSQTAAPSISVKAPVSVQKATEVAGAGTSEDSGGENRGPETGVNRDTTPAGSGAGAGQPDGVNKHQEGKQLKDRQVWKIPERLQKLLDQGLVKDPPPAAHPPSAQAVQALNLMHGASKLSKKQLQRLKGQAHESKELAKLQGIVGMHNVPLIMQTYWEVKGRPNAADGAASNSSEPLFPIHEQIKILRQVARKSRKKLGKLRKKEALQQRQQTSGGVEKPGTGPTVACGGTAKLEGEPGGPGGAPGKLAANPSSDVENGASAVGADLKGASISEGGGSVRSLGSEAVGTGGTGSGPKESRVERTAAGLEISQRSVLGEAAVVTAGSNARKGLIGSGPKVGQGASEGLRGSEDGDVSGAPVTRRADSGLGREKTLSGDTEMLGGVGHALASGQSRGQVTAQGKTSGVSEARQKPSDVSSNAERRADPCASIMVAPVGSTVGRQVAAEAGERKADEGVSRLNGQSGVINTVGKGVSQPTSEGESRGDDVGQQKAALKAGEDLKGKLVETVTGKRKAAGGSESVAFKKHAGGSGGKAGASKGLLEKASELDGFKARENLTSAVAHTEPVQLETGGGTSVQPGGSSVQPKAVLSAEQGLAKSAGLPGVGLAGTPALSGSNELPQSSSGKSGYPSDPTKAGAQAPAQRSEHPLAEPVQTKPLSAKLQSAPSAAEPAPGWRSLPAGAVLGTRPLTSAPPGVVKPPAVDEGLLAELRAKALASQCKKASEAVVKPSETTVKPSITTVTLSETTVRVSERTIRLSEGVFGASETVVGALGTRVMASETVESQTAVVVRASDAVRQPSATAEKASETAGARSVEAGKASDIAAPVGPSKRAAGASAAHKNAGPKPSAQTKAGGTTLKQSTGVSIQTEAGSRQPAGQARGLLTLGAGQPAAATASPPKLTPSVGVPQSAPGQNAVQAKPPLVSRPVFPGLLNPGLQFGSAVKPLDATNPPEGKPSQSQPLMLLNSTSPPKSTGLPAQQGSAFGISAPFISGALGTNLAFGSGTTTKPGQNAPHPGLRQSLPSPDPPKGGQEKQLPSGFSTAGPLGKSSPEDALAATIKALRDSIQRQAEVASSSMVGDSGSKSAKQELPRGKEEAPPGGGASEQTRRLAYIKKRKNVLVRRVTPQRGALAQASRPVSESGVGADTGGNKGAGAVLSNRGVAPSGKSTPGESKRQVGGGLGKQRGGLRAGALKRPVGNAVHQRKALSWQRASAASGATSAASPHTPLLQGPRRKQGARGLTWKLGGPVTPGGAPKLRQSSLKSPRQGPRGSGKFSAKKSGLGPGKPVGRQSAVKRRAALKWSRQKGTARTPGWATPLPWSDEKGSLLNMLRQLRGQRSYTSTYAKSTNGLSLKRTGAVGLKGNLKWTLSGGKKRKEAAEKAAQAVRGSLDNDNGDPAGTSARKRKAAAAARATARSRRASLEASLRRRPGAAPPNRERVITVGLATYKMDAGGRTLVRVSEPTTPGAFTPPATTPRRASVNGQTFVRQGTSDRLVIDPTSARKTLASGRLKWSLQNARRRRATKGETLCPYFTKYGKCNREGATCPFVHDKDKVAICTKFVLGRCENSDCTLTHKIIPERMPVCKYFLEGTCTNERCPFRHVSVVPNAPVCREFLQGFCPRGDTCPQKHTSVCPKFAADGQCEEGEKCGFYHPTKRTWTLARALKEAGRKRKRLRPAKPETPPDLGEGGILLPPDDGVESEAPERPRVRRRYFEADVSEVARKIKPAFLFDDV</sequence>
<feature type="compositionally biased region" description="Basic and acidic residues" evidence="7">
    <location>
        <begin position="234"/>
        <end position="245"/>
    </location>
</feature>
<keyword evidence="5" id="KW-0238">DNA-binding</keyword>
<feature type="zinc finger region" description="C3H1-type" evidence="6">
    <location>
        <begin position="2281"/>
        <end position="2303"/>
    </location>
</feature>
<feature type="compositionally biased region" description="Polar residues" evidence="7">
    <location>
        <begin position="1039"/>
        <end position="1055"/>
    </location>
</feature>
<dbReference type="PANTHER" id="PTHR46156:SF1">
    <property type="entry name" value="ZINC FINGER CCCH DOMAIN-CONTAINING PROTEIN 3"/>
    <property type="match status" value="1"/>
</dbReference>
<dbReference type="Gene3D" id="4.10.1000.10">
    <property type="entry name" value="Zinc finger, CCCH-type"/>
    <property type="match status" value="2"/>
</dbReference>
<feature type="compositionally biased region" description="Basic and acidic residues" evidence="7">
    <location>
        <begin position="1733"/>
        <end position="1744"/>
    </location>
</feature>
<proteinExistence type="predicted"/>
<evidence type="ECO:0000256" key="3">
    <source>
        <dbReference type="ARBA" id="ARBA00022771"/>
    </source>
</evidence>
<feature type="compositionally biased region" description="Gly residues" evidence="7">
    <location>
        <begin position="156"/>
        <end position="166"/>
    </location>
</feature>
<feature type="domain" description="C3H1-type" evidence="8">
    <location>
        <begin position="2281"/>
        <end position="2303"/>
    </location>
</feature>
<feature type="region of interest" description="Disordered" evidence="7">
    <location>
        <begin position="1092"/>
        <end position="1186"/>
    </location>
</feature>
<feature type="compositionally biased region" description="Basic and acidic residues" evidence="7">
    <location>
        <begin position="384"/>
        <end position="396"/>
    </location>
</feature>
<feature type="region of interest" description="Disordered" evidence="7">
    <location>
        <begin position="2030"/>
        <end position="2084"/>
    </location>
</feature>
<dbReference type="SMART" id="SM00356">
    <property type="entry name" value="ZnF_C3H1"/>
    <property type="match status" value="5"/>
</dbReference>
<dbReference type="OMA" id="DASCARY"/>
<dbReference type="FunFam" id="4.10.1000.10:FF:000008">
    <property type="entry name" value="zinc finger CCCH domain-containing protein 3"/>
    <property type="match status" value="1"/>
</dbReference>
<feature type="compositionally biased region" description="Basic and acidic residues" evidence="7">
    <location>
        <begin position="170"/>
        <end position="180"/>
    </location>
</feature>
<dbReference type="OrthoDB" id="3247158at2759"/>
<protein>
    <recommendedName>
        <fullName evidence="8">C3H1-type domain-containing protein</fullName>
    </recommendedName>
</protein>
<feature type="compositionally biased region" description="Basic and acidic residues" evidence="7">
    <location>
        <begin position="260"/>
        <end position="275"/>
    </location>
</feature>
<keyword evidence="10" id="KW-1185">Reference proteome</keyword>
<feature type="compositionally biased region" description="Basic and acidic residues" evidence="7">
    <location>
        <begin position="711"/>
        <end position="726"/>
    </location>
</feature>
<feature type="zinc finger region" description="C3H1-type" evidence="6">
    <location>
        <begin position="2254"/>
        <end position="2280"/>
    </location>
</feature>
<feature type="compositionally biased region" description="Basic and acidic residues" evidence="7">
    <location>
        <begin position="285"/>
        <end position="312"/>
    </location>
</feature>
<feature type="compositionally biased region" description="Polar residues" evidence="7">
    <location>
        <begin position="420"/>
        <end position="434"/>
    </location>
</feature>
<feature type="compositionally biased region" description="Basic and acidic residues" evidence="7">
    <location>
        <begin position="406"/>
        <end position="417"/>
    </location>
</feature>
<feature type="zinc finger region" description="C3H1-type" evidence="6">
    <location>
        <begin position="2171"/>
        <end position="2200"/>
    </location>
</feature>
<feature type="compositionally biased region" description="Basic and acidic residues" evidence="7">
    <location>
        <begin position="190"/>
        <end position="211"/>
    </location>
</feature>
<feature type="compositionally biased region" description="Low complexity" evidence="7">
    <location>
        <begin position="1719"/>
        <end position="1732"/>
    </location>
</feature>
<keyword evidence="3 6" id="KW-0863">Zinc-finger</keyword>
<keyword evidence="1 6" id="KW-0479">Metal-binding</keyword>
<feature type="region of interest" description="Disordered" evidence="7">
    <location>
        <begin position="1649"/>
        <end position="1698"/>
    </location>
</feature>
<feature type="region of interest" description="Disordered" evidence="7">
    <location>
        <begin position="844"/>
        <end position="952"/>
    </location>
</feature>
<evidence type="ECO:0000256" key="5">
    <source>
        <dbReference type="ARBA" id="ARBA00023125"/>
    </source>
</evidence>
<feature type="compositionally biased region" description="Gly residues" evidence="7">
    <location>
        <begin position="1824"/>
        <end position="1836"/>
    </location>
</feature>
<feature type="compositionally biased region" description="Low complexity" evidence="7">
    <location>
        <begin position="582"/>
        <end position="592"/>
    </location>
</feature>
<dbReference type="EMBL" id="DF237214">
    <property type="protein sequence ID" value="GAQ86008.1"/>
    <property type="molecule type" value="Genomic_DNA"/>
</dbReference>
<reference evidence="9 10" key="1">
    <citation type="journal article" date="2014" name="Nat. Commun.">
        <title>Klebsormidium flaccidum genome reveals primary factors for plant terrestrial adaptation.</title>
        <authorList>
            <person name="Hori K."/>
            <person name="Maruyama F."/>
            <person name="Fujisawa T."/>
            <person name="Togashi T."/>
            <person name="Yamamoto N."/>
            <person name="Seo M."/>
            <person name="Sato S."/>
            <person name="Yamada T."/>
            <person name="Mori H."/>
            <person name="Tajima N."/>
            <person name="Moriyama T."/>
            <person name="Ikeuchi M."/>
            <person name="Watanabe M."/>
            <person name="Wada H."/>
            <person name="Kobayashi K."/>
            <person name="Saito M."/>
            <person name="Masuda T."/>
            <person name="Sasaki-Sekimoto Y."/>
            <person name="Mashiguchi K."/>
            <person name="Awai K."/>
            <person name="Shimojima M."/>
            <person name="Masuda S."/>
            <person name="Iwai M."/>
            <person name="Nobusawa T."/>
            <person name="Narise T."/>
            <person name="Kondo S."/>
            <person name="Saito H."/>
            <person name="Sato R."/>
            <person name="Murakawa M."/>
            <person name="Ihara Y."/>
            <person name="Oshima-Yamada Y."/>
            <person name="Ohtaka K."/>
            <person name="Satoh M."/>
            <person name="Sonobe K."/>
            <person name="Ishii M."/>
            <person name="Ohtani R."/>
            <person name="Kanamori-Sato M."/>
            <person name="Honoki R."/>
            <person name="Miyazaki D."/>
            <person name="Mochizuki H."/>
            <person name="Umetsu J."/>
            <person name="Higashi K."/>
            <person name="Shibata D."/>
            <person name="Kamiya Y."/>
            <person name="Sato N."/>
            <person name="Nakamura Y."/>
            <person name="Tabata S."/>
            <person name="Ida S."/>
            <person name="Kurokawa K."/>
            <person name="Ohta H."/>
        </authorList>
    </citation>
    <scope>NUCLEOTIDE SEQUENCE [LARGE SCALE GENOMIC DNA]</scope>
    <source>
        <strain evidence="9 10">NIES-2285</strain>
    </source>
</reference>
<dbReference type="FunFam" id="4.10.1000.10:FF:000022">
    <property type="entry name" value="Zinc finger CCCH domain-containing protein 7"/>
    <property type="match status" value="1"/>
</dbReference>
<dbReference type="Pfam" id="PF00642">
    <property type="entry name" value="zf-CCCH"/>
    <property type="match status" value="1"/>
</dbReference>
<evidence type="ECO:0000256" key="7">
    <source>
        <dbReference type="SAM" id="MobiDB-lite"/>
    </source>
</evidence>
<dbReference type="PANTHER" id="PTHR46156">
    <property type="entry name" value="CCCH ZINGC FINGER"/>
    <property type="match status" value="1"/>
</dbReference>
<evidence type="ECO:0000259" key="8">
    <source>
        <dbReference type="PROSITE" id="PS50103"/>
    </source>
</evidence>
<dbReference type="GO" id="GO:0003677">
    <property type="term" value="F:DNA binding"/>
    <property type="evidence" value="ECO:0007669"/>
    <property type="project" value="UniProtKB-KW"/>
</dbReference>
<feature type="compositionally biased region" description="Low complexity" evidence="7">
    <location>
        <begin position="2110"/>
        <end position="2123"/>
    </location>
</feature>
<feature type="compositionally biased region" description="Basic and acidic residues" evidence="7">
    <location>
        <begin position="541"/>
        <end position="572"/>
    </location>
</feature>
<keyword evidence="4 6" id="KW-0862">Zinc</keyword>
<feature type="region of interest" description="Disordered" evidence="7">
    <location>
        <begin position="1"/>
        <end position="21"/>
    </location>
</feature>
<feature type="domain" description="C3H1-type" evidence="8">
    <location>
        <begin position="2254"/>
        <end position="2280"/>
    </location>
</feature>
<gene>
    <name evidence="9" type="ORF">KFL_002650040</name>
</gene>